<comment type="caution">
    <text evidence="1">The sequence shown here is derived from an EMBL/GenBank/DDBJ whole genome shotgun (WGS) entry which is preliminary data.</text>
</comment>
<organism evidence="1 2">
    <name type="scientific">Phialemonium thermophilum</name>
    <dbReference type="NCBI Taxonomy" id="223376"/>
    <lineage>
        <taxon>Eukaryota</taxon>
        <taxon>Fungi</taxon>
        <taxon>Dikarya</taxon>
        <taxon>Ascomycota</taxon>
        <taxon>Pezizomycotina</taxon>
        <taxon>Sordariomycetes</taxon>
        <taxon>Sordariomycetidae</taxon>
        <taxon>Cephalothecales</taxon>
        <taxon>Cephalothecaceae</taxon>
        <taxon>Phialemonium</taxon>
    </lineage>
</organism>
<dbReference type="PANTHER" id="PTHR43123:SF1">
    <property type="entry name" value="POLYSACCHARIDE DEACETYLASE-RELATED"/>
    <property type="match status" value="1"/>
</dbReference>
<reference evidence="1 2" key="1">
    <citation type="journal article" date="2024" name="Commun. Biol.">
        <title>Comparative genomic analysis of thermophilic fungi reveals convergent evolutionary adaptations and gene losses.</title>
        <authorList>
            <person name="Steindorff A.S."/>
            <person name="Aguilar-Pontes M.V."/>
            <person name="Robinson A.J."/>
            <person name="Andreopoulos B."/>
            <person name="LaButti K."/>
            <person name="Kuo A."/>
            <person name="Mondo S."/>
            <person name="Riley R."/>
            <person name="Otillar R."/>
            <person name="Haridas S."/>
            <person name="Lipzen A."/>
            <person name="Grimwood J."/>
            <person name="Schmutz J."/>
            <person name="Clum A."/>
            <person name="Reid I.D."/>
            <person name="Moisan M.C."/>
            <person name="Butler G."/>
            <person name="Nguyen T.T.M."/>
            <person name="Dewar K."/>
            <person name="Conant G."/>
            <person name="Drula E."/>
            <person name="Henrissat B."/>
            <person name="Hansel C."/>
            <person name="Singer S."/>
            <person name="Hutchinson M.I."/>
            <person name="de Vries R.P."/>
            <person name="Natvig D.O."/>
            <person name="Powell A.J."/>
            <person name="Tsang A."/>
            <person name="Grigoriev I.V."/>
        </authorList>
    </citation>
    <scope>NUCLEOTIDE SEQUENCE [LARGE SCALE GENOMIC DNA]</scope>
    <source>
        <strain evidence="1 2">ATCC 24622</strain>
    </source>
</reference>
<name>A0ABR3VSS4_9PEZI</name>
<dbReference type="Gene3D" id="3.20.20.370">
    <property type="entry name" value="Glycoside hydrolase/deacetylase"/>
    <property type="match status" value="1"/>
</dbReference>
<dbReference type="SUPFAM" id="SSF88713">
    <property type="entry name" value="Glycoside hydrolase/deacetylase"/>
    <property type="match status" value="1"/>
</dbReference>
<gene>
    <name evidence="1" type="ORF">VTK73DRAFT_1991</name>
</gene>
<dbReference type="PANTHER" id="PTHR43123">
    <property type="entry name" value="POLYSACCHARIDE DEACETYLASE-RELATED"/>
    <property type="match status" value="1"/>
</dbReference>
<dbReference type="Proteomes" id="UP001586593">
    <property type="component" value="Unassembled WGS sequence"/>
</dbReference>
<evidence type="ECO:0000313" key="2">
    <source>
        <dbReference type="Proteomes" id="UP001586593"/>
    </source>
</evidence>
<proteinExistence type="predicted"/>
<keyword evidence="2" id="KW-1185">Reference proteome</keyword>
<protein>
    <submittedName>
        <fullName evidence="1">Uncharacterized protein</fullName>
    </submittedName>
</protein>
<sequence length="76" mass="8465">MVLQDDKYAFPRDLIGYGQEGKNAEWPGGARIAVSICLNYEEGAESTLLNGDVQSESINWEKGAHQDHRPLDYVTP</sequence>
<evidence type="ECO:0000313" key="1">
    <source>
        <dbReference type="EMBL" id="KAL1844711.1"/>
    </source>
</evidence>
<dbReference type="InterPro" id="IPR011330">
    <property type="entry name" value="Glyco_hydro/deAcase_b/a-brl"/>
</dbReference>
<dbReference type="EMBL" id="JAZHXJ010001519">
    <property type="protein sequence ID" value="KAL1844711.1"/>
    <property type="molecule type" value="Genomic_DNA"/>
</dbReference>
<accession>A0ABR3VSS4</accession>